<feature type="domain" description="tRNA (32-2'-O)-methyltransferase regulator THADA-like TPR repeats region" evidence="4">
    <location>
        <begin position="224"/>
        <end position="487"/>
    </location>
</feature>
<dbReference type="PANTHER" id="PTHR14387:SF0">
    <property type="entry name" value="DUF2428 DOMAIN-CONTAINING PROTEIN"/>
    <property type="match status" value="1"/>
</dbReference>
<dbReference type="GO" id="GO:0030488">
    <property type="term" value="P:tRNA methylation"/>
    <property type="evidence" value="ECO:0007669"/>
    <property type="project" value="TreeGrafter"/>
</dbReference>
<dbReference type="InterPro" id="IPR056842">
    <property type="entry name" value="THADA-like_TPR_C"/>
</dbReference>
<dbReference type="OMA" id="TQHITRR"/>
<dbReference type="eggNOG" id="KOG1810">
    <property type="taxonomic scope" value="Eukaryota"/>
</dbReference>
<dbReference type="InParanoid" id="Q6CVX8"/>
<comment type="similarity">
    <text evidence="1">Belongs to the THADA family.</text>
</comment>
<dbReference type="InterPro" id="IPR051954">
    <property type="entry name" value="tRNA_methyltransferase_THADA"/>
</dbReference>
<dbReference type="InterPro" id="IPR056843">
    <property type="entry name" value="THADA-like_TPR"/>
</dbReference>
<dbReference type="Proteomes" id="UP000000598">
    <property type="component" value="Chromosome B"/>
</dbReference>
<evidence type="ECO:0000259" key="5">
    <source>
        <dbReference type="Pfam" id="PF25151"/>
    </source>
</evidence>
<keyword evidence="2" id="KW-0819">tRNA processing</keyword>
<reference evidence="6 7" key="1">
    <citation type="journal article" date="2004" name="Nature">
        <title>Genome evolution in yeasts.</title>
        <authorList>
            <consortium name="Genolevures"/>
            <person name="Dujon B."/>
            <person name="Sherman D."/>
            <person name="Fischer G."/>
            <person name="Durrens P."/>
            <person name="Casaregola S."/>
            <person name="Lafontaine I."/>
            <person name="de Montigny J."/>
            <person name="Marck C."/>
            <person name="Neuveglise C."/>
            <person name="Talla E."/>
            <person name="Goffard N."/>
            <person name="Frangeul L."/>
            <person name="Aigle M."/>
            <person name="Anthouard V."/>
            <person name="Babour A."/>
            <person name="Barbe V."/>
            <person name="Barnay S."/>
            <person name="Blanchin S."/>
            <person name="Beckerich J.M."/>
            <person name="Beyne E."/>
            <person name="Bleykasten C."/>
            <person name="Boisrame A."/>
            <person name="Boyer J."/>
            <person name="Cattolico L."/>
            <person name="Confanioleri F."/>
            <person name="de Daruvar A."/>
            <person name="Despons L."/>
            <person name="Fabre E."/>
            <person name="Fairhead C."/>
            <person name="Ferry-Dumazet H."/>
            <person name="Groppi A."/>
            <person name="Hantraye F."/>
            <person name="Hennequin C."/>
            <person name="Jauniaux N."/>
            <person name="Joyet P."/>
            <person name="Kachouri R."/>
            <person name="Kerrest A."/>
            <person name="Koszul R."/>
            <person name="Lemaire M."/>
            <person name="Lesur I."/>
            <person name="Ma L."/>
            <person name="Muller H."/>
            <person name="Nicaud J.M."/>
            <person name="Nikolski M."/>
            <person name="Oztas S."/>
            <person name="Ozier-Kalogeropoulos O."/>
            <person name="Pellenz S."/>
            <person name="Potier S."/>
            <person name="Richard G.F."/>
            <person name="Straub M.L."/>
            <person name="Suleau A."/>
            <person name="Swennene D."/>
            <person name="Tekaia F."/>
            <person name="Wesolowski-Louvel M."/>
            <person name="Westhof E."/>
            <person name="Wirth B."/>
            <person name="Zeniou-Meyer M."/>
            <person name="Zivanovic I."/>
            <person name="Bolotin-Fukuhara M."/>
            <person name="Thierry A."/>
            <person name="Bouchier C."/>
            <person name="Caudron B."/>
            <person name="Scarpelli C."/>
            <person name="Gaillardin C."/>
            <person name="Weissenbach J."/>
            <person name="Wincker P."/>
            <person name="Souciet J.L."/>
        </authorList>
    </citation>
    <scope>NUCLEOTIDE SEQUENCE [LARGE SCALE GENOMIC DNA]</scope>
    <source>
        <strain evidence="7">ATCC 8585 / CBS 2359 / DSM 70799 / NBRC 1267 / NRRL Y-1140 / WM37</strain>
    </source>
</reference>
<dbReference type="FunCoup" id="Q6CVX8">
    <property type="interactions" value="37"/>
</dbReference>
<dbReference type="STRING" id="284590.Q6CVX8"/>
<dbReference type="InterPro" id="IPR019442">
    <property type="entry name" value="THADA/TRM732_DUF2428"/>
</dbReference>
<dbReference type="InterPro" id="IPR016024">
    <property type="entry name" value="ARM-type_fold"/>
</dbReference>
<accession>Q6CVX8</accession>
<sequence>MTVDAVSEWKHWLLKYKPEASITQHECDQFLCCFEDISGILADTGINDKERVRSVDVMSLLMLKIYQVLKKGKNSGNDKPNEFEMTVKEIMFSIDQGIFLFHYVIDFWTDNTVSMEIPLRNMFEKLLQLMNHLYGSTLMETVLYGWVETVLSLQENMKVQYYLLDIFSGQIDLYVILRLKPNFVETCLSLVWAETLCTQVGKCLSNVLLNWYKYHFDESSIEQWLLLWKPLCCHYLNDAKYTKKIQLYVLSNVFKQLPESFGIFIREHEGFSNTLLLSLLKIGQELAIEEEPFHDEKYISLEDVRCLLQQDQYKLPTFELLTYSNKRSKQIQPYIYDIIRENITIFFVDYNLQTRNYFHSSLKSFINRVRDSAYSLNRDACKLKQKGKFPEEQLYKRRHVEIARDFMAWLVKFSKSQMAPGSQYQRRSLAYQIVTTLLISGLDSSVPEEFLDSKQRMIYPFNIALFDETFIRILVDDLTNNYDDIREHSLRLLSIGFQTKKKEAQNIDESALFHLASDLLLSYKSSDGGAKILEFVFTISKKKMEHLNELLILLQNLLNRASSDLIGNISYPVSGIFTAFALVIKTIDDKECTEELLQNLIDAAILNWDTVKEIVCHDSPEGNLPLKYLNCGIPDQVITSYAFRSIKESSTMLKTLLACKPLTGDQIEGCGSLLLDQLSNIRHSGAFQSVFPTYMELCQRAQKTFPDVLQKWLEASVSSLRTKSQYITRRSGGLPFMISAILSSEIIPERPWLRWTFGQLFEIATVPVMQHEEKLDLPQVHAFNCIKSIFNEPKLSSYSAPYVQSTLELCLQNFTSPAWTMRNCSVMLFTALQNRLFGKLGKTMSARLFFTRFKGIREVLLESLKNSINSTSLPSVVENERDGYNLRKTAQYNVESIFLIFTILGRLKPTLSYDGLKEFESEIVKGLECCNWKIRELAARIFASLVQNPKERILELLSEIKNVPSCQDKTHGYLLAIKETLRIYVGKTSSLLVTDVSSLLIASHGRFLSNVSCYVNAKQYAEIIELLLSSGSMDGKEKKSILVLLGNVFINENSSYVIDGSKQLFLAVVTRILLNFENQEYITDIAELALRSEYFEVQLSALHCLKQSKILTVEYAALGSILIDILKDPNQWCAVKADTLTVLRMANIKVKTFKYLDLASDKSEMLQSSLLENISVFENVPESVFWELIDSNISDESPDHLRLSATQCLMHSYRSAPDDKILFRIYQQLFDDSSDVRLMTARFINEHVLQVVEKNLNSSPYSTSLRCAEMLPQIFRSDDISLTLIQLLEQLYEGFMISNVNSSAENELFDVEKDNQYRNELQLGTQTIAMLKGLGHLPISIQLKKVKQNLSDVVSGLKAEDRDGFFKWGSNPEIFNKLSLQRKLLQSFGEDLSEIDAKLELLNCHPLIFEI</sequence>
<dbReference type="PANTHER" id="PTHR14387">
    <property type="entry name" value="THADA/DEATH RECEPTOR INTERACTING PROTEIN"/>
    <property type="match status" value="1"/>
</dbReference>
<gene>
    <name evidence="6" type="ORF">KLLA0_B08591g</name>
</gene>
<name>Q6CVX8_KLULA</name>
<dbReference type="EMBL" id="CR382122">
    <property type="protein sequence ID" value="CAH02304.1"/>
    <property type="molecule type" value="Genomic_DNA"/>
</dbReference>
<evidence type="ECO:0000313" key="6">
    <source>
        <dbReference type="EMBL" id="CAH02304.1"/>
    </source>
</evidence>
<evidence type="ECO:0000313" key="7">
    <source>
        <dbReference type="Proteomes" id="UP000000598"/>
    </source>
</evidence>
<feature type="domain" description="DUF2428" evidence="3">
    <location>
        <begin position="596"/>
        <end position="820"/>
    </location>
</feature>
<evidence type="ECO:0000259" key="3">
    <source>
        <dbReference type="Pfam" id="PF10350"/>
    </source>
</evidence>
<feature type="domain" description="tRNA (32-2'-O)-methyltransferase regulator THADA-like C-terminal TPR repeats region" evidence="5">
    <location>
        <begin position="822"/>
        <end position="979"/>
    </location>
</feature>
<dbReference type="Pfam" id="PF10350">
    <property type="entry name" value="DUF2428"/>
    <property type="match status" value="1"/>
</dbReference>
<evidence type="ECO:0000259" key="4">
    <source>
        <dbReference type="Pfam" id="PF25150"/>
    </source>
</evidence>
<dbReference type="PaxDb" id="284590-Q6CVX8"/>
<evidence type="ECO:0000256" key="1">
    <source>
        <dbReference type="ARBA" id="ARBA00010409"/>
    </source>
</evidence>
<dbReference type="KEGG" id="kla:KLLA0_B08591g"/>
<dbReference type="Pfam" id="PF25150">
    <property type="entry name" value="TPR_Trm732"/>
    <property type="match status" value="1"/>
</dbReference>
<dbReference type="Pfam" id="PF25151">
    <property type="entry name" value="TPR_Trm732_C"/>
    <property type="match status" value="1"/>
</dbReference>
<evidence type="ECO:0000256" key="2">
    <source>
        <dbReference type="ARBA" id="ARBA00022694"/>
    </source>
</evidence>
<proteinExistence type="inferred from homology"/>
<dbReference type="HOGENOM" id="CLU_001011_2_0_1"/>
<dbReference type="SUPFAM" id="SSF48371">
    <property type="entry name" value="ARM repeat"/>
    <property type="match status" value="2"/>
</dbReference>
<protein>
    <submittedName>
        <fullName evidence="6">KLLA0B08591p</fullName>
    </submittedName>
</protein>
<organism evidence="6 7">
    <name type="scientific">Kluyveromyces lactis (strain ATCC 8585 / CBS 2359 / DSM 70799 / NBRC 1267 / NRRL Y-1140 / WM37)</name>
    <name type="common">Yeast</name>
    <name type="synonym">Candida sphaerica</name>
    <dbReference type="NCBI Taxonomy" id="284590"/>
    <lineage>
        <taxon>Eukaryota</taxon>
        <taxon>Fungi</taxon>
        <taxon>Dikarya</taxon>
        <taxon>Ascomycota</taxon>
        <taxon>Saccharomycotina</taxon>
        <taxon>Saccharomycetes</taxon>
        <taxon>Saccharomycetales</taxon>
        <taxon>Saccharomycetaceae</taxon>
        <taxon>Kluyveromyces</taxon>
    </lineage>
</organism>
<keyword evidence="7" id="KW-1185">Reference proteome</keyword>
<dbReference type="GO" id="GO:0005829">
    <property type="term" value="C:cytosol"/>
    <property type="evidence" value="ECO:0007669"/>
    <property type="project" value="TreeGrafter"/>
</dbReference>